<keyword evidence="2" id="KW-1185">Reference proteome</keyword>
<evidence type="ECO:0000313" key="2">
    <source>
        <dbReference type="Proteomes" id="UP001183176"/>
    </source>
</evidence>
<sequence>MDQAELLVRVLSVAKVAQELLDAFLRRGVALYLALPIAFGGVVDQLLFDGEACL</sequence>
<accession>A0ABU2JET2</accession>
<gene>
    <name evidence="1" type="ORF">RM423_19150</name>
</gene>
<reference evidence="2" key="1">
    <citation type="submission" date="2023-07" db="EMBL/GenBank/DDBJ databases">
        <title>30 novel species of actinomycetes from the DSMZ collection.</title>
        <authorList>
            <person name="Nouioui I."/>
        </authorList>
    </citation>
    <scope>NUCLEOTIDE SEQUENCE [LARGE SCALE GENOMIC DNA]</scope>
    <source>
        <strain evidence="2">DSM 44399</strain>
    </source>
</reference>
<dbReference type="EMBL" id="JAVREH010000041">
    <property type="protein sequence ID" value="MDT0263502.1"/>
    <property type="molecule type" value="Genomic_DNA"/>
</dbReference>
<dbReference type="Proteomes" id="UP001183176">
    <property type="component" value="Unassembled WGS sequence"/>
</dbReference>
<organism evidence="1 2">
    <name type="scientific">Jatrophihabitans lederbergiae</name>
    <dbReference type="NCBI Taxonomy" id="3075547"/>
    <lineage>
        <taxon>Bacteria</taxon>
        <taxon>Bacillati</taxon>
        <taxon>Actinomycetota</taxon>
        <taxon>Actinomycetes</taxon>
        <taxon>Jatrophihabitantales</taxon>
        <taxon>Jatrophihabitantaceae</taxon>
        <taxon>Jatrophihabitans</taxon>
    </lineage>
</organism>
<dbReference type="RefSeq" id="WP_311424648.1">
    <property type="nucleotide sequence ID" value="NZ_JAVREH010000041.1"/>
</dbReference>
<comment type="caution">
    <text evidence="1">The sequence shown here is derived from an EMBL/GenBank/DDBJ whole genome shotgun (WGS) entry which is preliminary data.</text>
</comment>
<proteinExistence type="predicted"/>
<name>A0ABU2JET2_9ACTN</name>
<evidence type="ECO:0000313" key="1">
    <source>
        <dbReference type="EMBL" id="MDT0263502.1"/>
    </source>
</evidence>
<protein>
    <submittedName>
        <fullName evidence="1">Uncharacterized protein</fullName>
    </submittedName>
</protein>